<evidence type="ECO:0000313" key="2">
    <source>
        <dbReference type="Proteomes" id="UP000248584"/>
    </source>
</evidence>
<reference evidence="1 2" key="1">
    <citation type="submission" date="2018-06" db="EMBL/GenBank/DDBJ databases">
        <title>Genomic Encyclopedia of Archaeal and Bacterial Type Strains, Phase II (KMG-II): from individual species to whole genera.</title>
        <authorList>
            <person name="Goeker M."/>
        </authorList>
    </citation>
    <scope>NUCLEOTIDE SEQUENCE [LARGE SCALE GENOMIC DNA]</scope>
    <source>
        <strain evidence="1 2">DSM 17205</strain>
    </source>
</reference>
<name>A0ABX5Q0U8_9FLAO</name>
<protein>
    <submittedName>
        <fullName evidence="1">Uncharacterized protein DUF4276</fullName>
    </submittedName>
</protein>
<sequence>MKRILVIVEGDTEEAFVNVLLQPYFIARNISISCFKIKHSKGGMSKYSHFKKDIIKTVYESNVILTSLIDYYALPSDFPGFEQSKTIVDKASRMTYLENAIKEDIEETQQQTFDHLFPYIQLHEFEALIFSSIVGIQELFEEKAVKVAELKSVFANFSNPELINDGAATAPSKRLLHLINGYNKVVDGNLILDEIGLDTIIEKCPRFKWWLLSLEQRAIV</sequence>
<dbReference type="EMBL" id="QKZR01000001">
    <property type="protein sequence ID" value="PZX43499.1"/>
    <property type="molecule type" value="Genomic_DNA"/>
</dbReference>
<accession>A0ABX5Q0U8</accession>
<keyword evidence="2" id="KW-1185">Reference proteome</keyword>
<dbReference type="Pfam" id="PF14103">
    <property type="entry name" value="DUF4276"/>
    <property type="match status" value="1"/>
</dbReference>
<comment type="caution">
    <text evidence="1">The sequence shown here is derived from an EMBL/GenBank/DDBJ whole genome shotgun (WGS) entry which is preliminary data.</text>
</comment>
<evidence type="ECO:0000313" key="1">
    <source>
        <dbReference type="EMBL" id="PZX43499.1"/>
    </source>
</evidence>
<dbReference type="RefSeq" id="WP_015361313.1">
    <property type="nucleotide sequence ID" value="NZ_QKZR01000001.1"/>
</dbReference>
<dbReference type="InterPro" id="IPR025455">
    <property type="entry name" value="DUF4276"/>
</dbReference>
<proteinExistence type="predicted"/>
<gene>
    <name evidence="1" type="ORF">LX97_00500</name>
</gene>
<dbReference type="Proteomes" id="UP000248584">
    <property type="component" value="Unassembled WGS sequence"/>
</dbReference>
<organism evidence="1 2">
    <name type="scientific">Nonlabens dokdonensis</name>
    <dbReference type="NCBI Taxonomy" id="328515"/>
    <lineage>
        <taxon>Bacteria</taxon>
        <taxon>Pseudomonadati</taxon>
        <taxon>Bacteroidota</taxon>
        <taxon>Flavobacteriia</taxon>
        <taxon>Flavobacteriales</taxon>
        <taxon>Flavobacteriaceae</taxon>
        <taxon>Nonlabens</taxon>
    </lineage>
</organism>